<feature type="non-terminal residue" evidence="3">
    <location>
        <position position="203"/>
    </location>
</feature>
<reference evidence="3 4" key="1">
    <citation type="submission" date="2017-10" db="EMBL/GenBank/DDBJ databases">
        <title>Genomics of the genus Arcobacter.</title>
        <authorList>
            <person name="Perez-Cataluna A."/>
            <person name="Figueras M.J."/>
        </authorList>
    </citation>
    <scope>NUCLEOTIDE SEQUENCE [LARGE SCALE GENOMIC DNA]</scope>
    <source>
        <strain evidence="3 4">CECT 8993</strain>
    </source>
</reference>
<evidence type="ECO:0000313" key="4">
    <source>
        <dbReference type="Proteomes" id="UP000290172"/>
    </source>
</evidence>
<evidence type="ECO:0000256" key="1">
    <source>
        <dbReference type="SAM" id="MobiDB-lite"/>
    </source>
</evidence>
<dbReference type="Proteomes" id="UP000290172">
    <property type="component" value="Unassembled WGS sequence"/>
</dbReference>
<comment type="caution">
    <text evidence="3">The sequence shown here is derived from an EMBL/GenBank/DDBJ whole genome shotgun (WGS) entry which is preliminary data.</text>
</comment>
<dbReference type="Pfam" id="PF07581">
    <property type="entry name" value="Glug"/>
    <property type="match status" value="1"/>
</dbReference>
<protein>
    <recommendedName>
        <fullName evidence="2">GLUG domain-containing protein</fullName>
    </recommendedName>
</protein>
<evidence type="ECO:0000313" key="3">
    <source>
        <dbReference type="EMBL" id="RXJ63199.1"/>
    </source>
</evidence>
<feature type="compositionally biased region" description="Polar residues" evidence="1">
    <location>
        <begin position="191"/>
        <end position="203"/>
    </location>
</feature>
<organism evidence="3 4">
    <name type="scientific">Halarcobacter ebronensis</name>
    <dbReference type="NCBI Taxonomy" id="1462615"/>
    <lineage>
        <taxon>Bacteria</taxon>
        <taxon>Pseudomonadati</taxon>
        <taxon>Campylobacterota</taxon>
        <taxon>Epsilonproteobacteria</taxon>
        <taxon>Campylobacterales</taxon>
        <taxon>Arcobacteraceae</taxon>
        <taxon>Halarcobacter</taxon>
    </lineage>
</organism>
<feature type="region of interest" description="Disordered" evidence="1">
    <location>
        <begin position="184"/>
        <end position="203"/>
    </location>
</feature>
<proteinExistence type="predicted"/>
<dbReference type="Gene3D" id="2.160.20.110">
    <property type="match status" value="1"/>
</dbReference>
<accession>A0A4Q0Y3F2</accession>
<dbReference type="InterPro" id="IPR011493">
    <property type="entry name" value="GLUG"/>
</dbReference>
<dbReference type="EMBL" id="PDKJ01000075">
    <property type="protein sequence ID" value="RXJ63199.1"/>
    <property type="molecule type" value="Genomic_DNA"/>
</dbReference>
<evidence type="ECO:0000259" key="2">
    <source>
        <dbReference type="Pfam" id="PF07581"/>
    </source>
</evidence>
<name>A0A4Q0Y3F2_9BACT</name>
<sequence>MGGLVGNSFGTIKNSYATGKVTATTDFVGGLIGNNRGNISYAYYDKTLSQGMPDEMFFGKTTAELQDINTFKNDYSNWDIVEDSTLKKGTPVLSCQDGKDGDTKPIWLIGTKVTSKPIIDKPATETPNKQIDKVITTIVNKEALKVPTVPKVTTTPNSYKNVNVSFSVGENKQIVSKPIEDQETKRVTLSEAKQMQQEVTGET</sequence>
<dbReference type="AlphaFoldDB" id="A0A4Q0Y3F2"/>
<feature type="domain" description="GLUG" evidence="2">
    <location>
        <begin position="2"/>
        <end position="22"/>
    </location>
</feature>
<gene>
    <name evidence="3" type="ORF">CRV08_15955</name>
</gene>